<feature type="domain" description="YprB ribonuclease H-like" evidence="1">
    <location>
        <begin position="305"/>
        <end position="475"/>
    </location>
</feature>
<proteinExistence type="predicted"/>
<dbReference type="GO" id="GO:0004386">
    <property type="term" value="F:helicase activity"/>
    <property type="evidence" value="ECO:0007669"/>
    <property type="project" value="UniProtKB-KW"/>
</dbReference>
<accession>A0A6J4VCM6</accession>
<sequence>MLLTAELLLNYQRCDRRAFLEAYGDRAYKAPPSDFLLKLRQDSALHQQQVLSTQTWQRPQYPEHNWVAAAEATVELMRQGVDQIYQGVLLVESSGVSLLSKPSLLIKQAGLSDFGDWLYAPADIRLSKRPKLEYKVISAFHVQLLAEIQGAWPESAWLVLREKGRYAVDLWQSLPQMQSILAALTEMIQQQQEPEVFIARNRCSLCPWFQHCYEIAQSQQHLSLLPGVTPSRYPALQQLELTTVAALAKTDPTRLEHLPGFSNDAAIRLVQQAQAVHQNQAIARMIQAATNRQLLANLPTASVELYFDIEAEPGLNLAYLHGVLVVDRQAGSQTFYPLMAEQPDGERLVWQQFLELVQRYPTAPIFHFCAYEVQTVERLARLYHTPYSLVKPLLTRFFDLHLWVTETAALPIESYTLKLIARWLGFEWRDADANGAQSIYWYSQWLQTGDRAFLEAILRYNEDDCRATYHVKEWLTSFIHTRQLKVVNVP</sequence>
<dbReference type="InterPro" id="IPR038720">
    <property type="entry name" value="YprB_RNase_H-like_dom"/>
</dbReference>
<dbReference type="InterPro" id="IPR019993">
    <property type="entry name" value="RecB_nuclease_TM0106_put"/>
</dbReference>
<keyword evidence="2" id="KW-0067">ATP-binding</keyword>
<evidence type="ECO:0000313" key="2">
    <source>
        <dbReference type="EMBL" id="CAA9572414.1"/>
    </source>
</evidence>
<dbReference type="AlphaFoldDB" id="A0A6J4VCM6"/>
<organism evidence="2">
    <name type="scientific">uncultured Synechococcales cyanobacterium</name>
    <dbReference type="NCBI Taxonomy" id="1936017"/>
    <lineage>
        <taxon>Bacteria</taxon>
        <taxon>Bacillati</taxon>
        <taxon>Cyanobacteriota</taxon>
        <taxon>Cyanophyceae</taxon>
        <taxon>Synechococcales</taxon>
        <taxon>environmental samples</taxon>
    </lineage>
</organism>
<dbReference type="EMBL" id="CADCWO010000103">
    <property type="protein sequence ID" value="CAA9572414.1"/>
    <property type="molecule type" value="Genomic_DNA"/>
</dbReference>
<reference evidence="2" key="1">
    <citation type="submission" date="2020-02" db="EMBL/GenBank/DDBJ databases">
        <authorList>
            <person name="Meier V. D."/>
        </authorList>
    </citation>
    <scope>NUCLEOTIDE SEQUENCE</scope>
    <source>
        <strain evidence="2">AVDCRST_MAG81</strain>
    </source>
</reference>
<dbReference type="SUPFAM" id="SSF53098">
    <property type="entry name" value="Ribonuclease H-like"/>
    <property type="match status" value="1"/>
</dbReference>
<dbReference type="Pfam" id="PF13482">
    <property type="entry name" value="RNase_H_2"/>
    <property type="match status" value="1"/>
</dbReference>
<dbReference type="Gene3D" id="1.10.150.20">
    <property type="entry name" value="5' to 3' exonuclease, C-terminal subdomain"/>
    <property type="match status" value="1"/>
</dbReference>
<keyword evidence="2" id="KW-0347">Helicase</keyword>
<dbReference type="NCBIfam" id="TIGR03491">
    <property type="entry name" value="TM0106 family RecB-like putative nuclease"/>
    <property type="match status" value="1"/>
</dbReference>
<evidence type="ECO:0000259" key="1">
    <source>
        <dbReference type="Pfam" id="PF13482"/>
    </source>
</evidence>
<name>A0A6J4VCM6_9CYAN</name>
<keyword evidence="2" id="KW-0547">Nucleotide-binding</keyword>
<gene>
    <name evidence="2" type="ORF">AVDCRST_MAG81-2932</name>
</gene>
<protein>
    <submittedName>
        <fullName evidence="2">Superfamily I DNA/RNA helicase</fullName>
    </submittedName>
</protein>
<keyword evidence="2" id="KW-0378">Hydrolase</keyword>
<dbReference type="InterPro" id="IPR012337">
    <property type="entry name" value="RNaseH-like_sf"/>
</dbReference>